<evidence type="ECO:0000313" key="7">
    <source>
        <dbReference type="Proteomes" id="UP000612361"/>
    </source>
</evidence>
<dbReference type="GO" id="GO:0009279">
    <property type="term" value="C:cell outer membrane"/>
    <property type="evidence" value="ECO:0007669"/>
    <property type="project" value="UniProtKB-SubCell"/>
</dbReference>
<evidence type="ECO:0000256" key="1">
    <source>
        <dbReference type="ARBA" id="ARBA00004442"/>
    </source>
</evidence>
<keyword evidence="7" id="KW-1185">Reference proteome</keyword>
<dbReference type="PANTHER" id="PTHR38776:SF1">
    <property type="entry name" value="MLTA-INTERACTING PROTEIN-RELATED"/>
    <property type="match status" value="1"/>
</dbReference>
<dbReference type="Pfam" id="PF06629">
    <property type="entry name" value="MipA"/>
    <property type="match status" value="1"/>
</dbReference>
<keyword evidence="5" id="KW-0998">Cell outer membrane</keyword>
<evidence type="ECO:0000256" key="3">
    <source>
        <dbReference type="ARBA" id="ARBA00022729"/>
    </source>
</evidence>
<reference evidence="6" key="1">
    <citation type="submission" date="2020-08" db="EMBL/GenBank/DDBJ databases">
        <title>Novel species isolated from subtropical streams in China.</title>
        <authorList>
            <person name="Lu H."/>
        </authorList>
    </citation>
    <scope>NUCLEOTIDE SEQUENCE</scope>
    <source>
        <strain evidence="6">CY7W</strain>
    </source>
</reference>
<keyword evidence="4" id="KW-0472">Membrane</keyword>
<accession>A0A923I1R4</accession>
<sequence>MLGSLSSASAQEISAPVGNHSHLLGLGTAYVPDYAGAANSRLVPALFAEYQNEEGFFASTTRGLGKLTRHANWTSSIALSYRAGRPEHPALLYLSPTEALRGMDDISGSMTANLGASARLSDSVTLSSMASFDLKQEDNGNSLQLGISAAIWQSMHDQIELKTTLHYGDASYNQRYFGISTTQSLRSGLPAMASSAGWNRSLCSVAWTHVIDQNWSVRTLAGIQHMLNDAAESPLSKMSGNLLLISTVNYSF</sequence>
<evidence type="ECO:0000256" key="4">
    <source>
        <dbReference type="ARBA" id="ARBA00023136"/>
    </source>
</evidence>
<gene>
    <name evidence="6" type="ORF">H8K47_03335</name>
</gene>
<dbReference type="PANTHER" id="PTHR38776">
    <property type="entry name" value="MLTA-INTERACTING PROTEIN-RELATED"/>
    <property type="match status" value="1"/>
</dbReference>
<dbReference type="InterPro" id="IPR010583">
    <property type="entry name" value="MipA"/>
</dbReference>
<evidence type="ECO:0000256" key="2">
    <source>
        <dbReference type="ARBA" id="ARBA00005722"/>
    </source>
</evidence>
<dbReference type="RefSeq" id="WP_186880026.1">
    <property type="nucleotide sequence ID" value="NZ_JACOGG010000003.1"/>
</dbReference>
<proteinExistence type="inferred from homology"/>
<evidence type="ECO:0000313" key="6">
    <source>
        <dbReference type="EMBL" id="MBC3934389.1"/>
    </source>
</evidence>
<organism evidence="6 7">
    <name type="scientific">Undibacterium rugosum</name>
    <dbReference type="NCBI Taxonomy" id="2762291"/>
    <lineage>
        <taxon>Bacteria</taxon>
        <taxon>Pseudomonadati</taxon>
        <taxon>Pseudomonadota</taxon>
        <taxon>Betaproteobacteria</taxon>
        <taxon>Burkholderiales</taxon>
        <taxon>Oxalobacteraceae</taxon>
        <taxon>Undibacterium</taxon>
    </lineage>
</organism>
<dbReference type="Proteomes" id="UP000612361">
    <property type="component" value="Unassembled WGS sequence"/>
</dbReference>
<evidence type="ECO:0000256" key="5">
    <source>
        <dbReference type="ARBA" id="ARBA00023237"/>
    </source>
</evidence>
<dbReference type="AlphaFoldDB" id="A0A923I1R4"/>
<name>A0A923I1R4_9BURK</name>
<comment type="similarity">
    <text evidence="2">Belongs to the MipA/OmpV family.</text>
</comment>
<dbReference type="EMBL" id="JACOGG010000003">
    <property type="protein sequence ID" value="MBC3934389.1"/>
    <property type="molecule type" value="Genomic_DNA"/>
</dbReference>
<comment type="subcellular location">
    <subcellularLocation>
        <location evidence="1">Cell outer membrane</location>
    </subcellularLocation>
</comment>
<keyword evidence="3" id="KW-0732">Signal</keyword>
<comment type="caution">
    <text evidence="6">The sequence shown here is derived from an EMBL/GenBank/DDBJ whole genome shotgun (WGS) entry which is preliminary data.</text>
</comment>
<protein>
    <submittedName>
        <fullName evidence="6">MipA/OmpV family protein</fullName>
    </submittedName>
</protein>